<name>A0ABP6GUJ8_9ACTN</name>
<evidence type="ECO:0000256" key="1">
    <source>
        <dbReference type="SAM" id="MobiDB-lite"/>
    </source>
</evidence>
<dbReference type="Proteomes" id="UP001501842">
    <property type="component" value="Unassembled WGS sequence"/>
</dbReference>
<keyword evidence="3" id="KW-1185">Reference proteome</keyword>
<comment type="caution">
    <text evidence="2">The sequence shown here is derived from an EMBL/GenBank/DDBJ whole genome shotgun (WGS) entry which is preliminary data.</text>
</comment>
<gene>
    <name evidence="2" type="ORF">GCM10010439_37760</name>
</gene>
<accession>A0ABP6GUJ8</accession>
<dbReference type="Gene3D" id="3.40.50.300">
    <property type="entry name" value="P-loop containing nucleotide triphosphate hydrolases"/>
    <property type="match status" value="1"/>
</dbReference>
<feature type="region of interest" description="Disordered" evidence="1">
    <location>
        <begin position="113"/>
        <end position="135"/>
    </location>
</feature>
<reference evidence="3" key="1">
    <citation type="journal article" date="2019" name="Int. J. Syst. Evol. Microbiol.">
        <title>The Global Catalogue of Microorganisms (GCM) 10K type strain sequencing project: providing services to taxonomists for standard genome sequencing and annotation.</title>
        <authorList>
            <consortium name="The Broad Institute Genomics Platform"/>
            <consortium name="The Broad Institute Genome Sequencing Center for Infectious Disease"/>
            <person name="Wu L."/>
            <person name="Ma J."/>
        </authorList>
    </citation>
    <scope>NUCLEOTIDE SEQUENCE [LARGE SCALE GENOMIC DNA]</scope>
    <source>
        <strain evidence="3">JCM 8201</strain>
    </source>
</reference>
<evidence type="ECO:0000313" key="2">
    <source>
        <dbReference type="EMBL" id="GAA2728785.1"/>
    </source>
</evidence>
<dbReference type="InterPro" id="IPR050773">
    <property type="entry name" value="CbxX/CfxQ_RuBisCO_ESX"/>
</dbReference>
<dbReference type="Gene3D" id="1.10.8.60">
    <property type="match status" value="1"/>
</dbReference>
<proteinExistence type="predicted"/>
<dbReference type="EMBL" id="BAAATZ010000013">
    <property type="protein sequence ID" value="GAA2728785.1"/>
    <property type="molecule type" value="Genomic_DNA"/>
</dbReference>
<evidence type="ECO:0000313" key="3">
    <source>
        <dbReference type="Proteomes" id="UP001501842"/>
    </source>
</evidence>
<dbReference type="PANTHER" id="PTHR43392">
    <property type="entry name" value="AAA-TYPE ATPASE FAMILY PROTEIN / ANKYRIN REPEAT FAMILY PROTEIN"/>
    <property type="match status" value="1"/>
</dbReference>
<dbReference type="PANTHER" id="PTHR43392:SF2">
    <property type="entry name" value="AAA-TYPE ATPASE FAMILY PROTEIN _ ANKYRIN REPEAT FAMILY PROTEIN"/>
    <property type="match status" value="1"/>
</dbReference>
<sequence>MSETMVGDFLDYAPLPARPVDDIAPPAQAPGEVPTVTRRGVTFVYGPEADAEAFLDALPVPGIALDATQVAARPGRPPVTGRPPATMLDQSAAALLDASATVLDASGAPASFDPGATMLDGPPPEVPTRPDQGRDFDPNATMMDQGAGRQVDPNATVFDQGAGRPVDLNATMMDQGGARPAGPPATMLDQGGPAGPSGPAAVSVLLVGAPHTGQRRFARMIAGIVGDGLLHVTDAEELRGLALERLATLFDQPGSVQLLERLDAAVLDAQDPRVFLRTLRTVRARARTPMITTCDPRSFRRFAREYPELERTFRVFHLPELRDVEERTTLLRVLADERRASLDTVAWDTAREDLTRLRGPGDLTGARLVEAYLDRAYQRALGRGGGARDRVVLQAQDFAGVPETIEPALRPAGDVDGYLETLHQMIGLEEVKAEVDRLAAEADEPVNLVFEGPPGTGKATVAGIIGGVFGVLGVLPSGHLIQCRPEHLLGRDGLETELRTAAMVQQAEGGVLLVQQAERLTPEAVAELFRGFREHPYQLVLAGRDLGDFLRANPDIEATFLKLDFAPPTDRELVQLFTRLAEAKLYVVEEELRVELMTRIATAREAEDGDFAYGRTIHRWFDETVARQARRLAGLVGADAMTAARLTSRDLPESGLERILGELNQTLRAEPEH</sequence>
<protein>
    <submittedName>
        <fullName evidence="2">Uncharacterized protein</fullName>
    </submittedName>
</protein>
<organism evidence="2 3">
    <name type="scientific">Actinocorallia aurantiaca</name>
    <dbReference type="NCBI Taxonomy" id="46204"/>
    <lineage>
        <taxon>Bacteria</taxon>
        <taxon>Bacillati</taxon>
        <taxon>Actinomycetota</taxon>
        <taxon>Actinomycetes</taxon>
        <taxon>Streptosporangiales</taxon>
        <taxon>Thermomonosporaceae</taxon>
        <taxon>Actinocorallia</taxon>
    </lineage>
</organism>
<dbReference type="SUPFAM" id="SSF52540">
    <property type="entry name" value="P-loop containing nucleoside triphosphate hydrolases"/>
    <property type="match status" value="2"/>
</dbReference>
<dbReference type="InterPro" id="IPR027417">
    <property type="entry name" value="P-loop_NTPase"/>
</dbReference>